<evidence type="ECO:0000313" key="1">
    <source>
        <dbReference type="EMBL" id="MBC8557121.1"/>
    </source>
</evidence>
<dbReference type="InterPro" id="IPR053139">
    <property type="entry name" value="Surface_bspA-like"/>
</dbReference>
<sequence length="411" mass="46337">MKKLKTLMIMLVVIITALRFGNISKAAENDQGRYCENGLYYEYNQSTDDYILVDADPQLEAVIIPDTVAGKHVERMGYSVFQDNTRLKKVMFNKYISVIKTNTFANCTALEDVVLLDNINVVEEYAFLNCTSLKKMTFADGIYCIEKCAFYNAGLEKIQFANDYISIESNAFLKCKNLKSVAFIGVSEIGSKAFGDCTVLGKVTFKKVSSEARIASDAFENTKWVKAYQRKHKAIVTKGVLINGYYMKGNVTLNGKKIHGITALAFAGNQKIKKVKLKDIEAIGEKAFVRSSVTEVSLIGGEILGHNLFNNCRRLRKISVSGIKTIPENTFVSIPALKKLILGKEVTKIESDAITNCEKLHTLRFKTRKAMDWHPYEYGNKDVFKGCPKIKHVYMNRPKWERKNPSADWLA</sequence>
<comment type="caution">
    <text evidence="1">The sequence shown here is derived from an EMBL/GenBank/DDBJ whole genome shotgun (WGS) entry which is preliminary data.</text>
</comment>
<dbReference type="RefSeq" id="WP_249304049.1">
    <property type="nucleotide sequence ID" value="NZ_JACRSW010000017.1"/>
</dbReference>
<dbReference type="Gene3D" id="3.80.10.10">
    <property type="entry name" value="Ribonuclease Inhibitor"/>
    <property type="match status" value="2"/>
</dbReference>
<accession>A0ABR7MTJ4</accession>
<dbReference type="PANTHER" id="PTHR45661:SF3">
    <property type="entry name" value="IG-LIKE DOMAIN-CONTAINING PROTEIN"/>
    <property type="match status" value="1"/>
</dbReference>
<evidence type="ECO:0000313" key="2">
    <source>
        <dbReference type="Proteomes" id="UP000637513"/>
    </source>
</evidence>
<gene>
    <name evidence="1" type="ORF">H8700_05300</name>
</gene>
<dbReference type="SUPFAM" id="SSF52058">
    <property type="entry name" value="L domain-like"/>
    <property type="match status" value="1"/>
</dbReference>
<dbReference type="InterPro" id="IPR032675">
    <property type="entry name" value="LRR_dom_sf"/>
</dbReference>
<dbReference type="EMBL" id="JACRSW010000017">
    <property type="protein sequence ID" value="MBC8557121.1"/>
    <property type="molecule type" value="Genomic_DNA"/>
</dbReference>
<proteinExistence type="predicted"/>
<dbReference type="InterPro" id="IPR026906">
    <property type="entry name" value="LRR_5"/>
</dbReference>
<dbReference type="Proteomes" id="UP000637513">
    <property type="component" value="Unassembled WGS sequence"/>
</dbReference>
<dbReference type="PANTHER" id="PTHR45661">
    <property type="entry name" value="SURFACE ANTIGEN"/>
    <property type="match status" value="1"/>
</dbReference>
<reference evidence="1 2" key="1">
    <citation type="submission" date="2020-08" db="EMBL/GenBank/DDBJ databases">
        <title>Genome public.</title>
        <authorList>
            <person name="Liu C."/>
            <person name="Sun Q."/>
        </authorList>
    </citation>
    <scope>NUCLEOTIDE SEQUENCE [LARGE SCALE GENOMIC DNA]</scope>
    <source>
        <strain evidence="1 2">BX3</strain>
    </source>
</reference>
<protein>
    <submittedName>
        <fullName evidence="1">Leucine-rich repeat protein</fullName>
    </submittedName>
</protein>
<keyword evidence="2" id="KW-1185">Reference proteome</keyword>
<name>A0ABR7MTJ4_9FIRM</name>
<organism evidence="1 2">
    <name type="scientific">Jutongia hominis</name>
    <dbReference type="NCBI Taxonomy" id="2763664"/>
    <lineage>
        <taxon>Bacteria</taxon>
        <taxon>Bacillati</taxon>
        <taxon>Bacillota</taxon>
        <taxon>Clostridia</taxon>
        <taxon>Lachnospirales</taxon>
        <taxon>Lachnospiraceae</taxon>
        <taxon>Jutongia</taxon>
    </lineage>
</organism>
<dbReference type="Pfam" id="PF13306">
    <property type="entry name" value="LRR_5"/>
    <property type="match status" value="2"/>
</dbReference>